<dbReference type="PANTHER" id="PTHR34216">
    <property type="match status" value="1"/>
</dbReference>
<dbReference type="PROSITE" id="PS51677">
    <property type="entry name" value="NODB"/>
    <property type="match status" value="1"/>
</dbReference>
<evidence type="ECO:0000256" key="4">
    <source>
        <dbReference type="ARBA" id="ARBA00022729"/>
    </source>
</evidence>
<dbReference type="SUPFAM" id="SSF88713">
    <property type="entry name" value="Glycoside hydrolase/deacetylase"/>
    <property type="match status" value="1"/>
</dbReference>
<dbReference type="GO" id="GO:0005975">
    <property type="term" value="P:carbohydrate metabolic process"/>
    <property type="evidence" value="ECO:0007669"/>
    <property type="project" value="InterPro"/>
</dbReference>
<dbReference type="STRING" id="1367847.JCM7686_1370"/>
<dbReference type="PANTHER" id="PTHR34216:SF11">
    <property type="entry name" value="CHITOOLIGOSACCHARIDE DEACETYLASE"/>
    <property type="match status" value="1"/>
</dbReference>
<dbReference type="InterPro" id="IPR011330">
    <property type="entry name" value="Glyco_hydro/deAcase_b/a-brl"/>
</dbReference>
<keyword evidence="4" id="KW-0732">Signal</keyword>
<dbReference type="InterPro" id="IPR002509">
    <property type="entry name" value="NODB_dom"/>
</dbReference>
<name>S5YTB7_PARAH</name>
<dbReference type="GO" id="GO:0016810">
    <property type="term" value="F:hydrolase activity, acting on carbon-nitrogen (but not peptide) bonds"/>
    <property type="evidence" value="ECO:0007669"/>
    <property type="project" value="InterPro"/>
</dbReference>
<keyword evidence="8" id="KW-1185">Reference proteome</keyword>
<evidence type="ECO:0000256" key="3">
    <source>
        <dbReference type="ARBA" id="ARBA00020071"/>
    </source>
</evidence>
<dbReference type="EMBL" id="CP006650">
    <property type="protein sequence ID" value="AGT08471.1"/>
    <property type="molecule type" value="Genomic_DNA"/>
</dbReference>
<dbReference type="Pfam" id="PF01522">
    <property type="entry name" value="Polysacc_deac_1"/>
    <property type="match status" value="1"/>
</dbReference>
<gene>
    <name evidence="7" type="ORF">JCM7686_1370</name>
</gene>
<dbReference type="eggNOG" id="COG0726">
    <property type="taxonomic scope" value="Bacteria"/>
</dbReference>
<feature type="domain" description="NodB homology" evidence="6">
    <location>
        <begin position="42"/>
        <end position="258"/>
    </location>
</feature>
<evidence type="ECO:0000259" key="6">
    <source>
        <dbReference type="PROSITE" id="PS51677"/>
    </source>
</evidence>
<dbReference type="Proteomes" id="UP000015480">
    <property type="component" value="Chromosome"/>
</dbReference>
<reference evidence="7 8" key="1">
    <citation type="journal article" date="2014" name="BMC Genomics">
        <title>Architecture and functions of a multipartite genome of the methylotrophic bacterium Paracoccus aminophilus JCM 7686, containing primary and secondary chromids.</title>
        <authorList>
            <person name="Dziewit L."/>
            <person name="Czarnecki J."/>
            <person name="Wibberg D."/>
            <person name="Radlinska M."/>
            <person name="Mrozek P."/>
            <person name="Szymczak M."/>
            <person name="Schluter A."/>
            <person name="Puhler A."/>
            <person name="Bartosik D."/>
        </authorList>
    </citation>
    <scope>NUCLEOTIDE SEQUENCE [LARGE SCALE GENOMIC DNA]</scope>
    <source>
        <strain evidence="7">JCM 7686</strain>
    </source>
</reference>
<evidence type="ECO:0000256" key="1">
    <source>
        <dbReference type="ARBA" id="ARBA00003236"/>
    </source>
</evidence>
<evidence type="ECO:0000313" key="8">
    <source>
        <dbReference type="Proteomes" id="UP000015480"/>
    </source>
</evidence>
<dbReference type="CDD" id="cd10967">
    <property type="entry name" value="CE4_GLA_like_6s"/>
    <property type="match status" value="1"/>
</dbReference>
<evidence type="ECO:0000313" key="7">
    <source>
        <dbReference type="EMBL" id="AGT08471.1"/>
    </source>
</evidence>
<comment type="function">
    <text evidence="1">Is involved in generating a small heat-stable compound (Nod), an acylated oligomer of N-acetylglucosamine, that stimulates mitosis in various plant protoplasts.</text>
</comment>
<organism evidence="7 8">
    <name type="scientific">Paracoccus aminophilus JCM 7686</name>
    <dbReference type="NCBI Taxonomy" id="1367847"/>
    <lineage>
        <taxon>Bacteria</taxon>
        <taxon>Pseudomonadati</taxon>
        <taxon>Pseudomonadota</taxon>
        <taxon>Alphaproteobacteria</taxon>
        <taxon>Rhodobacterales</taxon>
        <taxon>Paracoccaceae</taxon>
        <taxon>Paracoccus</taxon>
    </lineage>
</organism>
<protein>
    <recommendedName>
        <fullName evidence="3">Chitooligosaccharide deacetylase</fullName>
    </recommendedName>
    <alternativeName>
        <fullName evidence="5">Nodulation protein B</fullName>
    </alternativeName>
</protein>
<proteinExistence type="inferred from homology"/>
<sequence>MRRRFMPETTEGYAPARSLAARLRRRWTNVRRVAPLTERRGFQLSISFDDVPDSAATLGAEVLARHGVQASWYIATGLLGQDSPSGRILEPRRIRELAATGQEIALHGHAHLDMDRAGPEAALADLQRNRRELEDILGTAPSPHLAYPYGETSLGLKRALLGEVVSARGVLAGVNCKGTDRMQLAAFDLRPDPARIARARQAMAEAATTGGWVILFAHDVAPEPSPYGITPETLSTLLAEALAQGAEILPVGAVLGLR</sequence>
<dbReference type="HOGENOM" id="CLU_1109741_0_0_5"/>
<dbReference type="InterPro" id="IPR051398">
    <property type="entry name" value="Polysacch_Deacetylase"/>
</dbReference>
<evidence type="ECO:0000256" key="2">
    <source>
        <dbReference type="ARBA" id="ARBA00010973"/>
    </source>
</evidence>
<comment type="similarity">
    <text evidence="2">Belongs to the polysaccharide deacetylase family.</text>
</comment>
<dbReference type="PATRIC" id="fig|1367847.3.peg.1341"/>
<accession>S5YTB7</accession>
<dbReference type="AlphaFoldDB" id="S5YTB7"/>
<dbReference type="KEGG" id="pami:JCM7686_1370"/>
<dbReference type="Gene3D" id="3.20.20.370">
    <property type="entry name" value="Glycoside hydrolase/deacetylase"/>
    <property type="match status" value="1"/>
</dbReference>
<evidence type="ECO:0000256" key="5">
    <source>
        <dbReference type="ARBA" id="ARBA00032976"/>
    </source>
</evidence>